<dbReference type="SUPFAM" id="SSF53850">
    <property type="entry name" value="Periplasmic binding protein-like II"/>
    <property type="match status" value="1"/>
</dbReference>
<feature type="domain" description="HTH lysR-type" evidence="5">
    <location>
        <begin position="1"/>
        <end position="58"/>
    </location>
</feature>
<dbReference type="PROSITE" id="PS50931">
    <property type="entry name" value="HTH_LYSR"/>
    <property type="match status" value="1"/>
</dbReference>
<evidence type="ECO:0000313" key="6">
    <source>
        <dbReference type="EMBL" id="TDB62443.1"/>
    </source>
</evidence>
<protein>
    <submittedName>
        <fullName evidence="6">LysR family transcriptional regulator</fullName>
    </submittedName>
</protein>
<evidence type="ECO:0000256" key="1">
    <source>
        <dbReference type="ARBA" id="ARBA00009437"/>
    </source>
</evidence>
<dbReference type="Pfam" id="PF03466">
    <property type="entry name" value="LysR_substrate"/>
    <property type="match status" value="1"/>
</dbReference>
<dbReference type="PANTHER" id="PTHR30126:SF98">
    <property type="entry name" value="HTH-TYPE TRANSCRIPTIONAL ACTIVATOR BAUR"/>
    <property type="match status" value="1"/>
</dbReference>
<dbReference type="PRINTS" id="PR00039">
    <property type="entry name" value="HTHLYSR"/>
</dbReference>
<keyword evidence="4" id="KW-0804">Transcription</keyword>
<dbReference type="PANTHER" id="PTHR30126">
    <property type="entry name" value="HTH-TYPE TRANSCRIPTIONAL REGULATOR"/>
    <property type="match status" value="1"/>
</dbReference>
<name>A0A1H2NNY7_PSEVA</name>
<keyword evidence="2" id="KW-0805">Transcription regulation</keyword>
<dbReference type="InterPro" id="IPR005119">
    <property type="entry name" value="LysR_subst-bd"/>
</dbReference>
<dbReference type="GO" id="GO:0003700">
    <property type="term" value="F:DNA-binding transcription factor activity"/>
    <property type="evidence" value="ECO:0007669"/>
    <property type="project" value="InterPro"/>
</dbReference>
<gene>
    <name evidence="6" type="ORF">EIY72_14085</name>
</gene>
<dbReference type="Gene3D" id="3.40.190.10">
    <property type="entry name" value="Periplasmic binding protein-like II"/>
    <property type="match status" value="2"/>
</dbReference>
<dbReference type="SUPFAM" id="SSF46785">
    <property type="entry name" value="Winged helix' DNA-binding domain"/>
    <property type="match status" value="1"/>
</dbReference>
<evidence type="ECO:0000256" key="4">
    <source>
        <dbReference type="ARBA" id="ARBA00023163"/>
    </source>
</evidence>
<dbReference type="Pfam" id="PF00126">
    <property type="entry name" value="HTH_1"/>
    <property type="match status" value="1"/>
</dbReference>
<sequence length="315" mass="34774">MDIRKLVHVLGLAKNLTFSRASVDVNLSQPALSRSIQSIEAELGVMLFERTKRGVSLTPYGKVFTERARKIVLETNELRRDLALMQRGEYGELSIGLGSTAAIVLIEPLLDYFAEHAPQLRVNIKRGERDALLRLLLDEQVDIVFGDIALLEDRNDLLLSPLPRWPSGFFCAPNHPLANQSVVTRSELLNHRISSIALSPWAMADLSEYFEQSAASFISFRSDDFRDVEAAALGGRMVAFGNKPVFRGSIECGALREVILDPPLQRSARFGTVSLAARTLLPAAIEAKALVESVFEGFSRASMSDTVSSLVHPLR</sequence>
<comment type="caution">
    <text evidence="6">The sequence shown here is derived from an EMBL/GenBank/DDBJ whole genome shotgun (WGS) entry which is preliminary data.</text>
</comment>
<proteinExistence type="inferred from homology"/>
<reference evidence="7" key="1">
    <citation type="journal article" date="2019" name="bioRxiv">
        <title>Bacterially produced spermidine induces plant systemic susceptibility to pathogens.</title>
        <authorList>
            <person name="Melnyk R.A."/>
            <person name="Beskrovnaya P.A."/>
            <person name="Liu Z."/>
            <person name="Song Y."/>
            <person name="Haney C.H."/>
        </authorList>
    </citation>
    <scope>NUCLEOTIDE SEQUENCE [LARGE SCALE GENOMIC DNA]</scope>
    <source>
        <strain evidence="7">Dha-51</strain>
    </source>
</reference>
<dbReference type="AlphaFoldDB" id="A0A1H2NNY7"/>
<dbReference type="OrthoDB" id="8673707at2"/>
<dbReference type="STRING" id="95300.SAMN05216558_2654"/>
<keyword evidence="7" id="KW-1185">Reference proteome</keyword>
<dbReference type="InterPro" id="IPR000847">
    <property type="entry name" value="LysR_HTH_N"/>
</dbReference>
<evidence type="ECO:0000256" key="3">
    <source>
        <dbReference type="ARBA" id="ARBA00023125"/>
    </source>
</evidence>
<dbReference type="InterPro" id="IPR036390">
    <property type="entry name" value="WH_DNA-bd_sf"/>
</dbReference>
<keyword evidence="3" id="KW-0238">DNA-binding</keyword>
<dbReference type="InterPro" id="IPR036388">
    <property type="entry name" value="WH-like_DNA-bd_sf"/>
</dbReference>
<dbReference type="Gene3D" id="1.10.10.10">
    <property type="entry name" value="Winged helix-like DNA-binding domain superfamily/Winged helix DNA-binding domain"/>
    <property type="match status" value="1"/>
</dbReference>
<organism evidence="6 7">
    <name type="scientific">Pseudomonas vancouverensis</name>
    <dbReference type="NCBI Taxonomy" id="95300"/>
    <lineage>
        <taxon>Bacteria</taxon>
        <taxon>Pseudomonadati</taxon>
        <taxon>Pseudomonadota</taxon>
        <taxon>Gammaproteobacteria</taxon>
        <taxon>Pseudomonadales</taxon>
        <taxon>Pseudomonadaceae</taxon>
        <taxon>Pseudomonas</taxon>
    </lineage>
</organism>
<dbReference type="CDD" id="cd05466">
    <property type="entry name" value="PBP2_LTTR_substrate"/>
    <property type="match status" value="1"/>
</dbReference>
<accession>A0A1H2NNY7</accession>
<dbReference type="FunFam" id="1.10.10.10:FF:000001">
    <property type="entry name" value="LysR family transcriptional regulator"/>
    <property type="match status" value="1"/>
</dbReference>
<comment type="similarity">
    <text evidence="1">Belongs to the LysR transcriptional regulatory family.</text>
</comment>
<dbReference type="RefSeq" id="WP_093230586.1">
    <property type="nucleotide sequence ID" value="NZ_LT629803.1"/>
</dbReference>
<dbReference type="GO" id="GO:0000976">
    <property type="term" value="F:transcription cis-regulatory region binding"/>
    <property type="evidence" value="ECO:0007669"/>
    <property type="project" value="TreeGrafter"/>
</dbReference>
<dbReference type="EMBL" id="RRZK01000018">
    <property type="protein sequence ID" value="TDB62443.1"/>
    <property type="molecule type" value="Genomic_DNA"/>
</dbReference>
<dbReference type="Proteomes" id="UP000295254">
    <property type="component" value="Unassembled WGS sequence"/>
</dbReference>
<evidence type="ECO:0000313" key="7">
    <source>
        <dbReference type="Proteomes" id="UP000295254"/>
    </source>
</evidence>
<evidence type="ECO:0000256" key="2">
    <source>
        <dbReference type="ARBA" id="ARBA00023015"/>
    </source>
</evidence>
<evidence type="ECO:0000259" key="5">
    <source>
        <dbReference type="PROSITE" id="PS50931"/>
    </source>
</evidence>